<protein>
    <submittedName>
        <fullName evidence="1">Alpha-L-rhamnosidase</fullName>
    </submittedName>
</protein>
<dbReference type="EMBL" id="FQUS01000035">
    <property type="protein sequence ID" value="SHG56882.1"/>
    <property type="molecule type" value="Genomic_DNA"/>
</dbReference>
<sequence>MNKEKRHILLRVFAVLLLTYMTGCDTTGPPPPEWPDITSENKPWTRWWWQGSAVDKENLTRELKQFQEANIGGVEITPIYGVAGYEDQFIDFLSPEWMEMLTHTLQEADSLDIGVDMATGTGWPFGGPMVGEAEAAKYVAYETYELQEGESLSEPIAYIQEPFVRALGNRMFGVESGSAIDPGEEIGLDDLEEPVSANENLQSLALEQVRFEKSLPLVTLMAYPEEGEALDLTDSVDASGNLDWTAPRGNWTLYALFQGVHGKMVERAGPGGEGLAINHFDEKVLTDYLSRFDEAFEGYDISGLRSFFNDSYEVDDARGEANWTPRFLEEFEQRRGYDLREHLPALLGENFGEEDKNSRILSDYRRTVSDLLLDEFTRPWNRWAEGKDTHIRNQAHGSPANILDLYAASDIPETEGTDIFRAKMASSAGHVTGKPLVSAESATWLNEHFASTLSDVKKAVDRFFLGGVNHIVYHGTAYSPQNAAWPGWLFYAAVHFNPQNPFWNHFKAFNTYVTRTQSFLQRGRPDNDVLLYFPIHDRWAERGAGLLEHFDGGIEKQFEGTAFKEVAEKMQNRGYGFDYISDRQLLQLESSGQQLRTGGNTYKTLLVPAGNYIPLATFERIVELADSGATVLFYRDLPSDVAGWSDLEADRERFRQLVDEIDFSGLGSDEGTVRAAEAGEGRFLLGKNLDELMEEASVMRESMTDRGLEYLRRSHGKGHTYFITNRSGNPIDGWVPIGVSAASAALFDPMRGKKGYADLRPGEVGAAEIYLQLEPGESVIVQTYKTGRSEAEGTYPYLEEAGERVALEGRWTVEFTGGGPTLPEPVEIDTLESWTKFGGKAVEHFSGTANYTLFFDAPERRGGDGWLLDLGRVEQSARVTLNGQDLDALTGPVFQLYIDRALMQDSNKLKIEVANLMANRIAYLEREGIPWKKFYNINMSAREAGNRNDHGLFDASDWQPGVSGLLGPVTLTPVNARE</sequence>
<evidence type="ECO:0000313" key="1">
    <source>
        <dbReference type="EMBL" id="SHG56882.1"/>
    </source>
</evidence>
<accession>A0A1M5KVJ6</accession>
<dbReference type="InterPro" id="IPR008979">
    <property type="entry name" value="Galactose-bd-like_sf"/>
</dbReference>
<proteinExistence type="predicted"/>
<evidence type="ECO:0000313" key="2">
    <source>
        <dbReference type="Proteomes" id="UP000184041"/>
    </source>
</evidence>
<dbReference type="Pfam" id="PF17132">
    <property type="entry name" value="Glyco_hydro_106"/>
    <property type="match status" value="2"/>
</dbReference>
<reference evidence="1 2" key="1">
    <citation type="submission" date="2016-11" db="EMBL/GenBank/DDBJ databases">
        <authorList>
            <person name="Jaros S."/>
            <person name="Januszkiewicz K."/>
            <person name="Wedrychowicz H."/>
        </authorList>
    </citation>
    <scope>NUCLEOTIDE SEQUENCE [LARGE SCALE GENOMIC DNA]</scope>
    <source>
        <strain evidence="1 2">DSM 21986</strain>
    </source>
</reference>
<dbReference type="AlphaFoldDB" id="A0A1M5KVJ6"/>
<keyword evidence="2" id="KW-1185">Reference proteome</keyword>
<organism evidence="1 2">
    <name type="scientific">Fodinibius roseus</name>
    <dbReference type="NCBI Taxonomy" id="1194090"/>
    <lineage>
        <taxon>Bacteria</taxon>
        <taxon>Pseudomonadati</taxon>
        <taxon>Balneolota</taxon>
        <taxon>Balneolia</taxon>
        <taxon>Balneolales</taxon>
        <taxon>Balneolaceae</taxon>
        <taxon>Fodinibius</taxon>
    </lineage>
</organism>
<dbReference type="PANTHER" id="PTHR36848:SF2">
    <property type="entry name" value="SECRETED PROTEIN"/>
    <property type="match status" value="1"/>
</dbReference>
<dbReference type="STRING" id="1194090.SAMN05443144_1355"/>
<dbReference type="Proteomes" id="UP000184041">
    <property type="component" value="Unassembled WGS sequence"/>
</dbReference>
<name>A0A1M5KVJ6_9BACT</name>
<dbReference type="Gene3D" id="2.60.120.260">
    <property type="entry name" value="Galactose-binding domain-like"/>
    <property type="match status" value="1"/>
</dbReference>
<dbReference type="RefSeq" id="WP_211483243.1">
    <property type="nucleotide sequence ID" value="NZ_FQUS01000035.1"/>
</dbReference>
<gene>
    <name evidence="1" type="ORF">SAMN05443144_1355</name>
</gene>
<dbReference type="PANTHER" id="PTHR36848">
    <property type="entry name" value="DNA-BINDING PROTEIN (PUTATIVE SECRETED PROTEIN)-RELATED"/>
    <property type="match status" value="1"/>
</dbReference>
<dbReference type="InterPro" id="IPR053161">
    <property type="entry name" value="Ulvan_degrading_GH"/>
</dbReference>
<dbReference type="NCBIfam" id="NF045579">
    <property type="entry name" value="rhamnoside_JR"/>
    <property type="match status" value="1"/>
</dbReference>
<dbReference type="SUPFAM" id="SSF49785">
    <property type="entry name" value="Galactose-binding domain-like"/>
    <property type="match status" value="1"/>
</dbReference>